<keyword evidence="2" id="KW-1185">Reference proteome</keyword>
<proteinExistence type="predicted"/>
<reference evidence="1 2" key="2">
    <citation type="submission" date="2018-08" db="EMBL/GenBank/DDBJ databases">
        <authorList>
            <person name="Laetsch R D."/>
            <person name="Stevens L."/>
            <person name="Kumar S."/>
            <person name="Blaxter L. M."/>
        </authorList>
    </citation>
    <scope>NUCLEOTIDE SEQUENCE [LARGE SCALE GENOMIC DNA]</scope>
</reference>
<evidence type="ECO:0000313" key="1">
    <source>
        <dbReference type="EMBL" id="VDM98183.1"/>
    </source>
</evidence>
<dbReference type="Proteomes" id="UP000271087">
    <property type="component" value="Unassembled WGS sequence"/>
</dbReference>
<reference evidence="3" key="1">
    <citation type="submission" date="2016-06" db="UniProtKB">
        <authorList>
            <consortium name="WormBaseParasite"/>
        </authorList>
    </citation>
    <scope>IDENTIFICATION</scope>
</reference>
<dbReference type="EMBL" id="UYRW01009821">
    <property type="protein sequence ID" value="VDM98183.1"/>
    <property type="molecule type" value="Genomic_DNA"/>
</dbReference>
<name>A0A182EVG7_ONCOC</name>
<accession>A0A182EVG7</accession>
<gene>
    <name evidence="1" type="ORF">NOO_LOCUS12157</name>
</gene>
<dbReference type="AlphaFoldDB" id="A0A182EVG7"/>
<sequence>MVGFEGICERERRKPAISSIGFRGGWSATCSGGPLHGYKGCDGVGSIRYLSCCEFLTHSCFIFLPAVLTFYKYVANVRLGARAGSDARI</sequence>
<evidence type="ECO:0000313" key="3">
    <source>
        <dbReference type="WBParaSite" id="nOo.2.0.1.t12157-RA"/>
    </source>
</evidence>
<dbReference type="WBParaSite" id="nOo.2.0.1.t12157-RA">
    <property type="protein sequence ID" value="nOo.2.0.1.t12157-RA"/>
    <property type="gene ID" value="nOo.2.0.1.g12157"/>
</dbReference>
<organism evidence="3">
    <name type="scientific">Onchocerca ochengi</name>
    <name type="common">Filarial nematode worm</name>
    <dbReference type="NCBI Taxonomy" id="42157"/>
    <lineage>
        <taxon>Eukaryota</taxon>
        <taxon>Metazoa</taxon>
        <taxon>Ecdysozoa</taxon>
        <taxon>Nematoda</taxon>
        <taxon>Chromadorea</taxon>
        <taxon>Rhabditida</taxon>
        <taxon>Spirurina</taxon>
        <taxon>Spiruromorpha</taxon>
        <taxon>Filarioidea</taxon>
        <taxon>Onchocercidae</taxon>
        <taxon>Onchocerca</taxon>
    </lineage>
</organism>
<evidence type="ECO:0000313" key="2">
    <source>
        <dbReference type="Proteomes" id="UP000271087"/>
    </source>
</evidence>
<protein>
    <submittedName>
        <fullName evidence="1 3">Uncharacterized protein</fullName>
    </submittedName>
</protein>